<organism evidence="2 3">
    <name type="scientific">Marasmius crinis-equi</name>
    <dbReference type="NCBI Taxonomy" id="585013"/>
    <lineage>
        <taxon>Eukaryota</taxon>
        <taxon>Fungi</taxon>
        <taxon>Dikarya</taxon>
        <taxon>Basidiomycota</taxon>
        <taxon>Agaricomycotina</taxon>
        <taxon>Agaricomycetes</taxon>
        <taxon>Agaricomycetidae</taxon>
        <taxon>Agaricales</taxon>
        <taxon>Marasmiineae</taxon>
        <taxon>Marasmiaceae</taxon>
        <taxon>Marasmius</taxon>
    </lineage>
</organism>
<sequence>MSSSPQKQQKILLLGATGYVGGSALAHLLSSEDPSIREAPISVLVRGQDRAEKLAAAYGPRITVISFDGLHDTDLLADLAEQHDLVINAGTGFHPPSAEALVRGLASRMTQNPGVSRPWLIHTSGVSNISDLPLTQSSQPDREWVDSDPEAIFAFEQAEQEKLWYPQRAAELAVLQAGEETGVGVVSLQSPLIFGTGSGLFNEAGTMIPIVMGLALQQGYGFVLGDGTGVIDKVHVSDLADLYVLVTKDILNGGRNVPSGKKGIIFPESGRVPIRQLVKDCLDTAFAAGHLPLPNGPQQKEIRRINLEEAAMTLAGNEVVAETSWAGHRLTKGVIAKKWLGWRPTRLEEAWRKDLADEMCFVLEGKRNVMTRIDSCIAVK</sequence>
<comment type="caution">
    <text evidence="2">The sequence shown here is derived from an EMBL/GenBank/DDBJ whole genome shotgun (WGS) entry which is preliminary data.</text>
</comment>
<dbReference type="InterPro" id="IPR036291">
    <property type="entry name" value="NAD(P)-bd_dom_sf"/>
</dbReference>
<dbReference type="Pfam" id="PF03435">
    <property type="entry name" value="Sacchrp_dh_NADP"/>
    <property type="match status" value="1"/>
</dbReference>
<dbReference type="EMBL" id="JBAHYK010000092">
    <property type="protein sequence ID" value="KAL0578590.1"/>
    <property type="molecule type" value="Genomic_DNA"/>
</dbReference>
<evidence type="ECO:0000313" key="2">
    <source>
        <dbReference type="EMBL" id="KAL0578590.1"/>
    </source>
</evidence>
<proteinExistence type="predicted"/>
<dbReference type="InterPro" id="IPR005097">
    <property type="entry name" value="Sacchrp_dh_NADP-bd"/>
</dbReference>
<dbReference type="InterPro" id="IPR051783">
    <property type="entry name" value="NAD(P)-dependent_oxidoreduct"/>
</dbReference>
<accession>A0ABR3FT02</accession>
<protein>
    <recommendedName>
        <fullName evidence="1">Saccharopine dehydrogenase NADP binding domain-containing protein</fullName>
    </recommendedName>
</protein>
<dbReference type="PANTHER" id="PTHR48079:SF6">
    <property type="entry name" value="NAD(P)-BINDING DOMAIN-CONTAINING PROTEIN-RELATED"/>
    <property type="match status" value="1"/>
</dbReference>
<dbReference type="Proteomes" id="UP001465976">
    <property type="component" value="Unassembled WGS sequence"/>
</dbReference>
<feature type="domain" description="Saccharopine dehydrogenase NADP binding" evidence="1">
    <location>
        <begin position="11"/>
        <end position="94"/>
    </location>
</feature>
<reference evidence="2 3" key="1">
    <citation type="submission" date="2024-02" db="EMBL/GenBank/DDBJ databases">
        <title>A draft genome for the cacao thread blight pathogen Marasmius crinis-equi.</title>
        <authorList>
            <person name="Cohen S.P."/>
            <person name="Baruah I.K."/>
            <person name="Amoako-Attah I."/>
            <person name="Bukari Y."/>
            <person name="Meinhardt L.W."/>
            <person name="Bailey B.A."/>
        </authorList>
    </citation>
    <scope>NUCLEOTIDE SEQUENCE [LARGE SCALE GENOMIC DNA]</scope>
    <source>
        <strain evidence="2 3">GH-76</strain>
    </source>
</reference>
<gene>
    <name evidence="2" type="ORF">V5O48_003381</name>
</gene>
<dbReference type="PANTHER" id="PTHR48079">
    <property type="entry name" value="PROTEIN YEEZ"/>
    <property type="match status" value="1"/>
</dbReference>
<evidence type="ECO:0000259" key="1">
    <source>
        <dbReference type="Pfam" id="PF03435"/>
    </source>
</evidence>
<name>A0ABR3FT02_9AGAR</name>
<dbReference type="SUPFAM" id="SSF51735">
    <property type="entry name" value="NAD(P)-binding Rossmann-fold domains"/>
    <property type="match status" value="1"/>
</dbReference>
<evidence type="ECO:0000313" key="3">
    <source>
        <dbReference type="Proteomes" id="UP001465976"/>
    </source>
</evidence>
<keyword evidence="3" id="KW-1185">Reference proteome</keyword>
<dbReference type="Gene3D" id="3.40.50.720">
    <property type="entry name" value="NAD(P)-binding Rossmann-like Domain"/>
    <property type="match status" value="1"/>
</dbReference>